<dbReference type="InterPro" id="IPR001763">
    <property type="entry name" value="Rhodanese-like_dom"/>
</dbReference>
<name>A0ABY0FDS4_9NEIS</name>
<dbReference type="CDD" id="cd00158">
    <property type="entry name" value="RHOD"/>
    <property type="match status" value="1"/>
</dbReference>
<dbReference type="SMART" id="SM00450">
    <property type="entry name" value="RHOD"/>
    <property type="match status" value="1"/>
</dbReference>
<dbReference type="InterPro" id="IPR052367">
    <property type="entry name" value="Thiosulfate_ST/Rhodanese-like"/>
</dbReference>
<evidence type="ECO:0000256" key="1">
    <source>
        <dbReference type="SAM" id="SignalP"/>
    </source>
</evidence>
<dbReference type="Proteomes" id="UP000290682">
    <property type="component" value="Unassembled WGS sequence"/>
</dbReference>
<dbReference type="SUPFAM" id="SSF52821">
    <property type="entry name" value="Rhodanese/Cell cycle control phosphatase"/>
    <property type="match status" value="1"/>
</dbReference>
<feature type="signal peptide" evidence="1">
    <location>
        <begin position="1"/>
        <end position="18"/>
    </location>
</feature>
<dbReference type="RefSeq" id="WP_129211950.1">
    <property type="nucleotide sequence ID" value="NZ_REGR01000003.1"/>
</dbReference>
<feature type="chain" id="PRO_5047271321" evidence="1">
    <location>
        <begin position="19"/>
        <end position="110"/>
    </location>
</feature>
<dbReference type="EMBL" id="REGR01000003">
    <property type="protein sequence ID" value="RXZ44392.1"/>
    <property type="molecule type" value="Genomic_DNA"/>
</dbReference>
<dbReference type="Pfam" id="PF00581">
    <property type="entry name" value="Rhodanese"/>
    <property type="match status" value="1"/>
</dbReference>
<organism evidence="3 4">
    <name type="scientific">Crenobacter cavernae</name>
    <dbReference type="NCBI Taxonomy" id="2290923"/>
    <lineage>
        <taxon>Bacteria</taxon>
        <taxon>Pseudomonadati</taxon>
        <taxon>Pseudomonadota</taxon>
        <taxon>Betaproteobacteria</taxon>
        <taxon>Neisseriales</taxon>
        <taxon>Neisseriaceae</taxon>
        <taxon>Crenobacter</taxon>
    </lineage>
</organism>
<dbReference type="PANTHER" id="PTHR45431:SF3">
    <property type="entry name" value="RHODANESE-LIKE DOMAIN-CONTAINING PROTEIN 15, CHLOROPLASTIC"/>
    <property type="match status" value="1"/>
</dbReference>
<dbReference type="PROSITE" id="PS50206">
    <property type="entry name" value="RHODANESE_3"/>
    <property type="match status" value="1"/>
</dbReference>
<evidence type="ECO:0000313" key="3">
    <source>
        <dbReference type="EMBL" id="RXZ44392.1"/>
    </source>
</evidence>
<comment type="caution">
    <text evidence="3">The sequence shown here is derived from an EMBL/GenBank/DDBJ whole genome shotgun (WGS) entry which is preliminary data.</text>
</comment>
<proteinExistence type="predicted"/>
<evidence type="ECO:0000313" key="4">
    <source>
        <dbReference type="Proteomes" id="UP000290682"/>
    </source>
</evidence>
<sequence>MKRMLALFFACAMGLAEAAELVDGRLVVDVRTPQEYASGHVKGALSAPVDRVGDIVEQVAPDRGTPITLYCRRGRRSEQALQALQSRGYHKLENLGGLDEAVKRYGPLVR</sequence>
<dbReference type="PANTHER" id="PTHR45431">
    <property type="entry name" value="RHODANESE-LIKE DOMAIN-CONTAINING PROTEIN 15, CHLOROPLASTIC"/>
    <property type="match status" value="1"/>
</dbReference>
<dbReference type="InterPro" id="IPR036873">
    <property type="entry name" value="Rhodanese-like_dom_sf"/>
</dbReference>
<keyword evidence="4" id="KW-1185">Reference proteome</keyword>
<feature type="domain" description="Rhodanese" evidence="2">
    <location>
        <begin position="21"/>
        <end position="110"/>
    </location>
</feature>
<reference evidence="3 4" key="1">
    <citation type="submission" date="2018-10" db="EMBL/GenBank/DDBJ databases">
        <title>Draft genome of Fastidiocella sp. strain 375T, a bacterium isolated from a karstic cave dripping water.</title>
        <authorList>
            <person name="Coelho C."/>
            <person name="Verissimo A."/>
            <person name="Tiago I."/>
        </authorList>
    </citation>
    <scope>NUCLEOTIDE SEQUENCE [LARGE SCALE GENOMIC DNA]</scope>
    <source>
        <strain evidence="3 4">CAVE-375</strain>
    </source>
</reference>
<dbReference type="Gene3D" id="3.40.250.10">
    <property type="entry name" value="Rhodanese-like domain"/>
    <property type="match status" value="1"/>
</dbReference>
<keyword evidence="1" id="KW-0732">Signal</keyword>
<evidence type="ECO:0000259" key="2">
    <source>
        <dbReference type="PROSITE" id="PS50206"/>
    </source>
</evidence>
<accession>A0ABY0FDS4</accession>
<protein>
    <submittedName>
        <fullName evidence="3">Rhodanese-like domain-containing protein</fullName>
    </submittedName>
</protein>
<gene>
    <name evidence="3" type="ORF">EBB06_04610</name>
</gene>